<dbReference type="EMBL" id="KI963940">
    <property type="protein sequence ID" value="EUC48483.1"/>
    <property type="molecule type" value="Genomic_DNA"/>
</dbReference>
<dbReference type="KEGG" id="bor:COCMIDRAFT_33969"/>
<evidence type="ECO:0000313" key="2">
    <source>
        <dbReference type="Proteomes" id="UP000054032"/>
    </source>
</evidence>
<organism evidence="1 2">
    <name type="scientific">Bipolaris oryzae ATCC 44560</name>
    <dbReference type="NCBI Taxonomy" id="930090"/>
    <lineage>
        <taxon>Eukaryota</taxon>
        <taxon>Fungi</taxon>
        <taxon>Dikarya</taxon>
        <taxon>Ascomycota</taxon>
        <taxon>Pezizomycotina</taxon>
        <taxon>Dothideomycetes</taxon>
        <taxon>Pleosporomycetidae</taxon>
        <taxon>Pleosporales</taxon>
        <taxon>Pleosporineae</taxon>
        <taxon>Pleosporaceae</taxon>
        <taxon>Bipolaris</taxon>
    </lineage>
</organism>
<dbReference type="OrthoDB" id="10395569at2759"/>
<keyword evidence="2" id="KW-1185">Reference proteome</keyword>
<dbReference type="RefSeq" id="XP_007684923.1">
    <property type="nucleotide sequence ID" value="XM_007686733.1"/>
</dbReference>
<proteinExistence type="predicted"/>
<dbReference type="GeneID" id="19122449"/>
<gene>
    <name evidence="1" type="ORF">COCMIDRAFT_33969</name>
</gene>
<dbReference type="AlphaFoldDB" id="W6ZF22"/>
<evidence type="ECO:0000313" key="1">
    <source>
        <dbReference type="EMBL" id="EUC48483.1"/>
    </source>
</evidence>
<reference evidence="1 2" key="1">
    <citation type="journal article" date="2013" name="PLoS Genet.">
        <title>Comparative genome structure, secondary metabolite, and effector coding capacity across Cochliobolus pathogens.</title>
        <authorList>
            <person name="Condon B.J."/>
            <person name="Leng Y."/>
            <person name="Wu D."/>
            <person name="Bushley K.E."/>
            <person name="Ohm R.A."/>
            <person name="Otillar R."/>
            <person name="Martin J."/>
            <person name="Schackwitz W."/>
            <person name="Grimwood J."/>
            <person name="MohdZainudin N."/>
            <person name="Xue C."/>
            <person name="Wang R."/>
            <person name="Manning V.A."/>
            <person name="Dhillon B."/>
            <person name="Tu Z.J."/>
            <person name="Steffenson B.J."/>
            <person name="Salamov A."/>
            <person name="Sun H."/>
            <person name="Lowry S."/>
            <person name="LaButti K."/>
            <person name="Han J."/>
            <person name="Copeland A."/>
            <person name="Lindquist E."/>
            <person name="Barry K."/>
            <person name="Schmutz J."/>
            <person name="Baker S.E."/>
            <person name="Ciuffetti L.M."/>
            <person name="Grigoriev I.V."/>
            <person name="Zhong S."/>
            <person name="Turgeon B.G."/>
        </authorList>
    </citation>
    <scope>NUCLEOTIDE SEQUENCE [LARGE SCALE GENOMIC DNA]</scope>
    <source>
        <strain evidence="1 2">ATCC 44560</strain>
    </source>
</reference>
<sequence>MSLRHQHPEYTRLGYSILDVSPLKLYDRLIMVLALLPEVSYSSPNVILTNLNCSYGDQHARADITHGIHVIQVISSAPMRVLAVVILRITAAIADLICSSAKATAKPRLPPPNARMDMVSAQIDRVTGQKPKSLLISTQLVRTVTFGYWVFLIYDIQLAEPHVASRHRNRALIHREKPWPADHCTGTDD</sequence>
<dbReference type="HOGENOM" id="CLU_1434228_0_0_1"/>
<name>W6ZF22_COCMI</name>
<dbReference type="Proteomes" id="UP000054032">
    <property type="component" value="Unassembled WGS sequence"/>
</dbReference>
<accession>W6ZF22</accession>
<protein>
    <submittedName>
        <fullName evidence="1">Uncharacterized protein</fullName>
    </submittedName>
</protein>